<keyword evidence="2" id="KW-0378">Hydrolase</keyword>
<evidence type="ECO:0000259" key="1">
    <source>
        <dbReference type="Pfam" id="PF01979"/>
    </source>
</evidence>
<feature type="domain" description="Amidohydrolase-related" evidence="1">
    <location>
        <begin position="63"/>
        <end position="414"/>
    </location>
</feature>
<dbReference type="Gene3D" id="3.20.20.140">
    <property type="entry name" value="Metal-dependent hydrolases"/>
    <property type="match status" value="1"/>
</dbReference>
<dbReference type="InterPro" id="IPR032466">
    <property type="entry name" value="Metal_Hydrolase"/>
</dbReference>
<dbReference type="InterPro" id="IPR057744">
    <property type="entry name" value="OTAase-like"/>
</dbReference>
<evidence type="ECO:0000313" key="3">
    <source>
        <dbReference type="Proteomes" id="UP000233293"/>
    </source>
</evidence>
<dbReference type="CDD" id="cd01299">
    <property type="entry name" value="Met_dep_hydrolase_A"/>
    <property type="match status" value="1"/>
</dbReference>
<keyword evidence="3" id="KW-1185">Reference proteome</keyword>
<dbReference type="AlphaFoldDB" id="A0A2N3PSS2"/>
<dbReference type="Gene3D" id="2.30.40.10">
    <property type="entry name" value="Urease, subunit C, domain 1"/>
    <property type="match status" value="1"/>
</dbReference>
<dbReference type="Proteomes" id="UP000233293">
    <property type="component" value="Unassembled WGS sequence"/>
</dbReference>
<dbReference type="SUPFAM" id="SSF51338">
    <property type="entry name" value="Composite domain of metallo-dependent hydrolases"/>
    <property type="match status" value="1"/>
</dbReference>
<dbReference type="PANTHER" id="PTHR43135">
    <property type="entry name" value="ALPHA-D-RIBOSE 1-METHYLPHOSPHONATE 5-TRIPHOSPHATE DIPHOSPHATASE"/>
    <property type="match status" value="1"/>
</dbReference>
<dbReference type="InterPro" id="IPR011059">
    <property type="entry name" value="Metal-dep_hydrolase_composite"/>
</dbReference>
<organism evidence="2 3">
    <name type="scientific">Telmatospirillum siberiense</name>
    <dbReference type="NCBI Taxonomy" id="382514"/>
    <lineage>
        <taxon>Bacteria</taxon>
        <taxon>Pseudomonadati</taxon>
        <taxon>Pseudomonadota</taxon>
        <taxon>Alphaproteobacteria</taxon>
        <taxon>Rhodospirillales</taxon>
        <taxon>Rhodospirillaceae</taxon>
        <taxon>Telmatospirillum</taxon>
    </lineage>
</organism>
<dbReference type="Pfam" id="PF01979">
    <property type="entry name" value="Amidohydro_1"/>
    <property type="match status" value="1"/>
</dbReference>
<dbReference type="InterPro" id="IPR051781">
    <property type="entry name" value="Metallo-dep_Hydrolase"/>
</dbReference>
<protein>
    <submittedName>
        <fullName evidence="2">Amidohydrolase family protein</fullName>
    </submittedName>
</protein>
<evidence type="ECO:0000313" key="2">
    <source>
        <dbReference type="EMBL" id="PKU23449.1"/>
    </source>
</evidence>
<dbReference type="EMBL" id="PIUM01000020">
    <property type="protein sequence ID" value="PKU23449.1"/>
    <property type="molecule type" value="Genomic_DNA"/>
</dbReference>
<accession>A0A2N3PSS2</accession>
<dbReference type="RefSeq" id="WP_101251719.1">
    <property type="nucleotide sequence ID" value="NZ_PIUM01000020.1"/>
</dbReference>
<dbReference type="InterPro" id="IPR006680">
    <property type="entry name" value="Amidohydro-rel"/>
</dbReference>
<name>A0A2N3PSS2_9PROT</name>
<reference evidence="3" key="1">
    <citation type="submission" date="2017-12" db="EMBL/GenBank/DDBJ databases">
        <title>Draft genome sequence of Telmatospirillum siberiense 26-4b1T, an acidotolerant peatland alphaproteobacterium potentially involved in sulfur cycling.</title>
        <authorList>
            <person name="Hausmann B."/>
            <person name="Pjevac P."/>
            <person name="Schreck K."/>
            <person name="Herbold C.W."/>
            <person name="Daims H."/>
            <person name="Wagner M."/>
            <person name="Pester M."/>
            <person name="Loy A."/>
        </authorList>
    </citation>
    <scope>NUCLEOTIDE SEQUENCE [LARGE SCALE GENOMIC DNA]</scope>
    <source>
        <strain evidence="3">26-4b1</strain>
    </source>
</reference>
<comment type="caution">
    <text evidence="2">The sequence shown here is derived from an EMBL/GenBank/DDBJ whole genome shotgun (WGS) entry which is preliminary data.</text>
</comment>
<dbReference type="SUPFAM" id="SSF51556">
    <property type="entry name" value="Metallo-dependent hydrolases"/>
    <property type="match status" value="1"/>
</dbReference>
<dbReference type="GO" id="GO:0016810">
    <property type="term" value="F:hydrolase activity, acting on carbon-nitrogen (but not peptide) bonds"/>
    <property type="evidence" value="ECO:0007669"/>
    <property type="project" value="InterPro"/>
</dbReference>
<gene>
    <name evidence="2" type="ORF">CWS72_16455</name>
</gene>
<sequence length="454" mass="49194">MSDSVHGTVLLGKVIDGSLNPPIERGAVVFEGESIAWVGPEPALPERYAGPDYRRIAGAGRSIMPGLIDAHTHVAFGEARSEEELALYTPVEYRTLKAAWNAKKILQAGVTSAFDAATTYNIAQNLRDAIDAGLFPGPRFAVSGRQLTTHQGLEDSFPNEMAFPPGQAAVLIKSRDDFIEAIRYQVKDRVDAIKVSGSNDNLITPDSLDNSAISDEEYALIAAECHRLGRLCTVHARTRDSVLGAARAGFDVIFHASHIDEAGIEACLAGGAVITPTLTLLVNLIEAGEVMAGVSGIDAFKREVEAAVANLPKAFRAGVPFLCGSESGWSPVPYGEWHARELAIFVELLGFSPLEAIHCATLGATGVFRRFGEKIGKLEAGRHADILVLDGDPTADIRLLMDRNKILHVFKGGEDVDLTPPPPRKKEWYFERHKIFLNGRLHYDPATRGRFITP</sequence>
<dbReference type="OrthoDB" id="9782972at2"/>
<proteinExistence type="predicted"/>
<dbReference type="PANTHER" id="PTHR43135:SF3">
    <property type="entry name" value="ALPHA-D-RIBOSE 1-METHYLPHOSPHONATE 5-TRIPHOSPHATE DIPHOSPHATASE"/>
    <property type="match status" value="1"/>
</dbReference>